<dbReference type="SUPFAM" id="SSF52540">
    <property type="entry name" value="P-loop containing nucleoside triphosphate hydrolases"/>
    <property type="match status" value="1"/>
</dbReference>
<dbReference type="GO" id="GO:0005829">
    <property type="term" value="C:cytosol"/>
    <property type="evidence" value="ECO:0007669"/>
    <property type="project" value="TreeGrafter"/>
</dbReference>
<dbReference type="Gene3D" id="3.40.50.300">
    <property type="entry name" value="P-loop containing nucleotide triphosphate hydrolases"/>
    <property type="match status" value="2"/>
</dbReference>
<comment type="catalytic activity">
    <reaction evidence="6">
        <text>Couples ATP hydrolysis with the unwinding of duplex DNA by translocating in the 3'-5' direction.</text>
        <dbReference type="EC" id="5.6.2.4"/>
    </reaction>
</comment>
<keyword evidence="2 9" id="KW-0378">Hydrolase</keyword>
<keyword evidence="4 9" id="KW-0067">ATP-binding</keyword>
<dbReference type="EMBL" id="JACHFF010000003">
    <property type="protein sequence ID" value="MBB6423932.1"/>
    <property type="molecule type" value="Genomic_DNA"/>
</dbReference>
<dbReference type="GO" id="GO:0003677">
    <property type="term" value="F:DNA binding"/>
    <property type="evidence" value="ECO:0007669"/>
    <property type="project" value="InterPro"/>
</dbReference>
<keyword evidence="1 9" id="KW-0547">Nucleotide-binding</keyword>
<reference evidence="12 14" key="2">
    <citation type="submission" date="2020-08" db="EMBL/GenBank/DDBJ databases">
        <title>Genomic Encyclopedia of Type Strains, Phase IV (KMG-IV): sequencing the most valuable type-strain genomes for metagenomic binning, comparative biology and taxonomic classification.</title>
        <authorList>
            <person name="Goeker M."/>
        </authorList>
    </citation>
    <scope>NUCLEOTIDE SEQUENCE [LARGE SCALE GENOMIC DNA]</scope>
    <source>
        <strain evidence="12 14">DSM 22419</strain>
    </source>
</reference>
<protein>
    <recommendedName>
        <fullName evidence="7">DNA 3'-5' helicase</fullName>
        <ecNumber evidence="7">5.6.2.4</ecNumber>
    </recommendedName>
</protein>
<dbReference type="Proteomes" id="UP000545588">
    <property type="component" value="Unassembled WGS sequence"/>
</dbReference>
<keyword evidence="14" id="KW-1185">Reference proteome</keyword>
<evidence type="ECO:0000256" key="3">
    <source>
        <dbReference type="ARBA" id="ARBA00022806"/>
    </source>
</evidence>
<dbReference type="InterPro" id="IPR014017">
    <property type="entry name" value="DNA_helicase_UvrD-like_C"/>
</dbReference>
<dbReference type="EC" id="5.6.2.4" evidence="7"/>
<dbReference type="GO" id="GO:0016787">
    <property type="term" value="F:hydrolase activity"/>
    <property type="evidence" value="ECO:0007669"/>
    <property type="project" value="UniProtKB-UniRule"/>
</dbReference>
<comment type="catalytic activity">
    <reaction evidence="8">
        <text>ATP + H2O = ADP + phosphate + H(+)</text>
        <dbReference type="Rhea" id="RHEA:13065"/>
        <dbReference type="ChEBI" id="CHEBI:15377"/>
        <dbReference type="ChEBI" id="CHEBI:15378"/>
        <dbReference type="ChEBI" id="CHEBI:30616"/>
        <dbReference type="ChEBI" id="CHEBI:43474"/>
        <dbReference type="ChEBI" id="CHEBI:456216"/>
        <dbReference type="EC" id="5.6.2.4"/>
    </reaction>
</comment>
<dbReference type="PANTHER" id="PTHR11070:SF3">
    <property type="entry name" value="DNA 3'-5' HELICASE"/>
    <property type="match status" value="1"/>
</dbReference>
<dbReference type="GO" id="GO:0005524">
    <property type="term" value="F:ATP binding"/>
    <property type="evidence" value="ECO:0007669"/>
    <property type="project" value="UniProtKB-UniRule"/>
</dbReference>
<dbReference type="Pfam" id="PF13361">
    <property type="entry name" value="UvrD_C"/>
    <property type="match status" value="1"/>
</dbReference>
<dbReference type="PROSITE" id="PS51198">
    <property type="entry name" value="UVRD_HELICASE_ATP_BIND"/>
    <property type="match status" value="1"/>
</dbReference>
<reference evidence="11 13" key="1">
    <citation type="submission" date="2020-07" db="EMBL/GenBank/DDBJ databases">
        <authorList>
            <person name="Criscuolo A."/>
        </authorList>
    </citation>
    <scope>NUCLEOTIDE SEQUENCE [LARGE SCALE GENOMIC DNA]</scope>
    <source>
        <strain evidence="11">CIP111751</strain>
    </source>
</reference>
<evidence type="ECO:0000313" key="11">
    <source>
        <dbReference type="EMBL" id="CAD2080393.1"/>
    </source>
</evidence>
<evidence type="ECO:0000313" key="14">
    <source>
        <dbReference type="Proteomes" id="UP000545588"/>
    </source>
</evidence>
<evidence type="ECO:0000256" key="6">
    <source>
        <dbReference type="ARBA" id="ARBA00034617"/>
    </source>
</evidence>
<proteinExistence type="predicted"/>
<comment type="caution">
    <text evidence="11">The sequence shown here is derived from an EMBL/GenBank/DDBJ whole genome shotgun (WGS) entry which is preliminary data.</text>
</comment>
<keyword evidence="5" id="KW-0413">Isomerase</keyword>
<keyword evidence="3 9" id="KW-0347">Helicase</keyword>
<evidence type="ECO:0000256" key="8">
    <source>
        <dbReference type="ARBA" id="ARBA00048988"/>
    </source>
</evidence>
<evidence type="ECO:0000256" key="1">
    <source>
        <dbReference type="ARBA" id="ARBA00022741"/>
    </source>
</evidence>
<feature type="domain" description="UvrD-like helicase ATP-binding" evidence="10">
    <location>
        <begin position="5"/>
        <end position="327"/>
    </location>
</feature>
<dbReference type="GO" id="GO:0043138">
    <property type="term" value="F:3'-5' DNA helicase activity"/>
    <property type="evidence" value="ECO:0007669"/>
    <property type="project" value="UniProtKB-EC"/>
</dbReference>
<evidence type="ECO:0000256" key="7">
    <source>
        <dbReference type="ARBA" id="ARBA00034808"/>
    </source>
</evidence>
<dbReference type="InterPro" id="IPR027417">
    <property type="entry name" value="P-loop_NTPase"/>
</dbReference>
<evidence type="ECO:0000259" key="10">
    <source>
        <dbReference type="PROSITE" id="PS51198"/>
    </source>
</evidence>
<dbReference type="PANTHER" id="PTHR11070">
    <property type="entry name" value="UVRD / RECB / PCRA DNA HELICASE FAMILY MEMBER"/>
    <property type="match status" value="1"/>
</dbReference>
<evidence type="ECO:0000256" key="2">
    <source>
        <dbReference type="ARBA" id="ARBA00022801"/>
    </source>
</evidence>
<dbReference type="RefSeq" id="WP_184284024.1">
    <property type="nucleotide sequence ID" value="NZ_BMCO01000003.1"/>
</dbReference>
<evidence type="ECO:0000313" key="13">
    <source>
        <dbReference type="Proteomes" id="UP000534001"/>
    </source>
</evidence>
<dbReference type="InterPro" id="IPR014016">
    <property type="entry name" value="UvrD-like_ATP-bd"/>
</dbReference>
<evidence type="ECO:0000256" key="5">
    <source>
        <dbReference type="ARBA" id="ARBA00023235"/>
    </source>
</evidence>
<dbReference type="Pfam" id="PF00580">
    <property type="entry name" value="UvrD-helicase"/>
    <property type="match status" value="1"/>
</dbReference>
<dbReference type="AlphaFoldDB" id="A0A6V7RRH1"/>
<gene>
    <name evidence="11" type="primary">recB</name>
    <name evidence="12" type="ORF">HNR41_001909</name>
    <name evidence="11" type="ORF">JEOCOQ751_01733</name>
</gene>
<dbReference type="EMBL" id="CAJEWA010000006">
    <property type="protein sequence ID" value="CAD2080393.1"/>
    <property type="molecule type" value="Genomic_DNA"/>
</dbReference>
<evidence type="ECO:0000256" key="9">
    <source>
        <dbReference type="PROSITE-ProRule" id="PRU00560"/>
    </source>
</evidence>
<evidence type="ECO:0000256" key="4">
    <source>
        <dbReference type="ARBA" id="ARBA00022840"/>
    </source>
</evidence>
<dbReference type="Proteomes" id="UP000534001">
    <property type="component" value="Unassembled WGS sequence"/>
</dbReference>
<feature type="binding site" evidence="9">
    <location>
        <begin position="26"/>
        <end position="33"/>
    </location>
    <ligand>
        <name>ATP</name>
        <dbReference type="ChEBI" id="CHEBI:30616"/>
    </ligand>
</feature>
<name>A0A6V7RRH1_9STAP</name>
<organism evidence="11 13">
    <name type="scientific">Jeotgalicoccus coquinae</name>
    <dbReference type="NCBI Taxonomy" id="709509"/>
    <lineage>
        <taxon>Bacteria</taxon>
        <taxon>Bacillati</taxon>
        <taxon>Bacillota</taxon>
        <taxon>Bacilli</taxon>
        <taxon>Bacillales</taxon>
        <taxon>Staphylococcaceae</taxon>
        <taxon>Jeotgalicoccus</taxon>
    </lineage>
</organism>
<sequence>MEIPTLQGEQTSILYLPKEQNLLIVGSAGTGKSLLAMYKSIYLAVSNPKEKILLLTFNKAVNNKIKEDCKKVCDNLKQEYPDNLEINTIYSFSQRMIAELSSHFHKNGYDSTHAEKVIQFLKNVDRDVVPALTADKKASLITQALEKISKKYNGERIFERDKSTYIEEIGWIERWDVQSIEEYESIERIGRSKHRIIRNDRKYIWEIYESYKNSMQSSGVNRLYSFESVYRYFNQLLETYKELTFEDEGKLKFYKYVIIDEFQDFTPAMVNAIRTLVTSETQRNANKSTYIIIGDVAQSVFGKRISWKKLGFNQHKKHQLSINYRNSYQIANLAEKIAESPYFDKQNEDYVKQVIRDVDKVLPTIYRFESIEAEIKEICNLAIEKGKVGSVGIILPKKYIKNVQNYFDELNIRVKGFSNSYSYSKIQIGTILQVKGLEFETVILPFKSENQYLKDLLEDGFEVKKSKEENILPENTEEILELFITNLYVEVTRAKSDLIISYSGEPTPILPEIKDVNFIDRGYIK</sequence>
<dbReference type="GO" id="GO:0000725">
    <property type="term" value="P:recombinational repair"/>
    <property type="evidence" value="ECO:0007669"/>
    <property type="project" value="TreeGrafter"/>
</dbReference>
<evidence type="ECO:0000313" key="12">
    <source>
        <dbReference type="EMBL" id="MBB6423932.1"/>
    </source>
</evidence>
<accession>A0A6V7RRH1</accession>
<dbReference type="InterPro" id="IPR000212">
    <property type="entry name" value="DNA_helicase_UvrD/REP"/>
</dbReference>